<feature type="transmembrane region" description="Helical" evidence="1">
    <location>
        <begin position="12"/>
        <end position="28"/>
    </location>
</feature>
<evidence type="ECO:0000313" key="2">
    <source>
        <dbReference type="EMBL" id="RPD90827.1"/>
    </source>
</evidence>
<organism evidence="2 3">
    <name type="scientific">Neisseria weixii</name>
    <dbReference type="NCBI Taxonomy" id="1853276"/>
    <lineage>
        <taxon>Bacteria</taxon>
        <taxon>Pseudomonadati</taxon>
        <taxon>Pseudomonadota</taxon>
        <taxon>Betaproteobacteria</taxon>
        <taxon>Neisseriales</taxon>
        <taxon>Neisseriaceae</taxon>
        <taxon>Neisseria</taxon>
    </lineage>
</organism>
<name>A0A3N4N9G0_9NEIS</name>
<keyword evidence="1" id="KW-0472">Membrane</keyword>
<comment type="caution">
    <text evidence="2">The sequence shown here is derived from an EMBL/GenBank/DDBJ whole genome shotgun (WGS) entry which is preliminary data.</text>
</comment>
<dbReference type="AlphaFoldDB" id="A0A3N4N9G0"/>
<protein>
    <submittedName>
        <fullName evidence="2">Uncharacterized protein</fullName>
    </submittedName>
</protein>
<dbReference type="Proteomes" id="UP000272412">
    <property type="component" value="Unassembled WGS sequence"/>
</dbReference>
<proteinExistence type="predicted"/>
<evidence type="ECO:0000313" key="3">
    <source>
        <dbReference type="Proteomes" id="UP000272412"/>
    </source>
</evidence>
<reference evidence="2 3" key="1">
    <citation type="submission" date="2018-11" db="EMBL/GenBank/DDBJ databases">
        <title>Neisseria weixii sp. nov. isolated from the rectal contents of plateau pika (Ochotona cruzoniae).</title>
        <authorList>
            <person name="Zhang G."/>
        </authorList>
    </citation>
    <scope>NUCLEOTIDE SEQUENCE [LARGE SCALE GENOMIC DNA]</scope>
    <source>
        <strain evidence="2 3">10009</strain>
    </source>
</reference>
<keyword evidence="1" id="KW-1133">Transmembrane helix</keyword>
<accession>A0A3N4N9G0</accession>
<evidence type="ECO:0000256" key="1">
    <source>
        <dbReference type="SAM" id="Phobius"/>
    </source>
</evidence>
<gene>
    <name evidence="2" type="ORF">EGK74_00280</name>
</gene>
<keyword evidence="1" id="KW-0812">Transmembrane</keyword>
<sequence length="73" mass="8262">MQEIWLEAQETMRSEMAIMVLGVLWQIAAAKHGLLLEIAVSVNFIRAVVLAIHIIILVQEMALMFGMENLVNR</sequence>
<keyword evidence="3" id="KW-1185">Reference proteome</keyword>
<feature type="transmembrane region" description="Helical" evidence="1">
    <location>
        <begin position="34"/>
        <end position="58"/>
    </location>
</feature>
<dbReference type="EMBL" id="RPFL01000001">
    <property type="protein sequence ID" value="RPD90827.1"/>
    <property type="molecule type" value="Genomic_DNA"/>
</dbReference>